<dbReference type="InterPro" id="IPR029021">
    <property type="entry name" value="Prot-tyrosine_phosphatase-like"/>
</dbReference>
<name>A0A0F7ZZC1_9HYPO</name>
<keyword evidence="6" id="KW-1185">Reference proteome</keyword>
<evidence type="ECO:0000313" key="6">
    <source>
        <dbReference type="Proteomes" id="UP000054481"/>
    </source>
</evidence>
<feature type="region of interest" description="Disordered" evidence="2">
    <location>
        <begin position="209"/>
        <end position="282"/>
    </location>
</feature>
<dbReference type="Pfam" id="PF22784">
    <property type="entry name" value="PTP-SAK"/>
    <property type="match status" value="1"/>
</dbReference>
<evidence type="ECO:0000256" key="2">
    <source>
        <dbReference type="SAM" id="MobiDB-lite"/>
    </source>
</evidence>
<evidence type="ECO:0000256" key="1">
    <source>
        <dbReference type="ARBA" id="ARBA00022801"/>
    </source>
</evidence>
<feature type="domain" description="Swiss Army Knife protein DSP-PTPase phosphatase" evidence="4">
    <location>
        <begin position="90"/>
        <end position="212"/>
    </location>
</feature>
<dbReference type="Proteomes" id="UP000054481">
    <property type="component" value="Unassembled WGS sequence"/>
</dbReference>
<dbReference type="Gene3D" id="3.90.190.10">
    <property type="entry name" value="Protein tyrosine phosphatase superfamily"/>
    <property type="match status" value="1"/>
</dbReference>
<sequence length="282" mass="31757">MRLGTSLITLLGVIALSSASPPNRKPRAWADQLQHITPFRSTDNSAHSLPRRDRIEVDRASGLQHLERVEEYLQPGDRLFRSSAPHYSRVDSSQRLTTSSIDELKRLKIKLVISLSSEAKNSEFVRKLRGAGIEYLPLPVKDFDTPSMSDLEKGYKAFKKFRSGTLVWCGYGHGRTGTMISALQIGTQADMPSPQILTSGDYRENHVETPKQEALLEKYQSKSRGSRRRPRSCGHKRAKRDDSCSPRKSLGNDDSVQAPRLERHDKVSKTTSNVEGPRKDFI</sequence>
<dbReference type="InterPro" id="IPR057023">
    <property type="entry name" value="PTP-SAK"/>
</dbReference>
<reference evidence="5 6" key="1">
    <citation type="journal article" date="2014" name="Genome Biol. Evol.">
        <title>Comparative genomics and transcriptomics analyses reveal divergent lifestyle features of nematode endoparasitic fungus Hirsutella minnesotensis.</title>
        <authorList>
            <person name="Lai Y."/>
            <person name="Liu K."/>
            <person name="Zhang X."/>
            <person name="Zhang X."/>
            <person name="Li K."/>
            <person name="Wang N."/>
            <person name="Shu C."/>
            <person name="Wu Y."/>
            <person name="Wang C."/>
            <person name="Bushley K.E."/>
            <person name="Xiang M."/>
            <person name="Liu X."/>
        </authorList>
    </citation>
    <scope>NUCLEOTIDE SEQUENCE [LARGE SCALE GENOMIC DNA]</scope>
    <source>
        <strain evidence="5 6">3608</strain>
    </source>
</reference>
<evidence type="ECO:0000256" key="3">
    <source>
        <dbReference type="SAM" id="SignalP"/>
    </source>
</evidence>
<evidence type="ECO:0000313" key="5">
    <source>
        <dbReference type="EMBL" id="KJZ73962.1"/>
    </source>
</evidence>
<keyword evidence="1" id="KW-0378">Hydrolase</keyword>
<dbReference type="SUPFAM" id="SSF52799">
    <property type="entry name" value="(Phosphotyrosine protein) phosphatases II"/>
    <property type="match status" value="1"/>
</dbReference>
<keyword evidence="3" id="KW-0732">Signal</keyword>
<gene>
    <name evidence="5" type="ORF">HIM_06630</name>
</gene>
<protein>
    <recommendedName>
        <fullName evidence="4">Swiss Army Knife protein DSP-PTPase phosphatase domain-containing protein</fullName>
    </recommendedName>
</protein>
<organism evidence="5 6">
    <name type="scientific">Hirsutella minnesotensis 3608</name>
    <dbReference type="NCBI Taxonomy" id="1043627"/>
    <lineage>
        <taxon>Eukaryota</taxon>
        <taxon>Fungi</taxon>
        <taxon>Dikarya</taxon>
        <taxon>Ascomycota</taxon>
        <taxon>Pezizomycotina</taxon>
        <taxon>Sordariomycetes</taxon>
        <taxon>Hypocreomycetidae</taxon>
        <taxon>Hypocreales</taxon>
        <taxon>Ophiocordycipitaceae</taxon>
        <taxon>Hirsutella</taxon>
    </lineage>
</organism>
<dbReference type="OrthoDB" id="432447at2759"/>
<dbReference type="EMBL" id="KQ030530">
    <property type="protein sequence ID" value="KJZ73962.1"/>
    <property type="molecule type" value="Genomic_DNA"/>
</dbReference>
<feature type="compositionally biased region" description="Basic and acidic residues" evidence="2">
    <location>
        <begin position="209"/>
        <end position="220"/>
    </location>
</feature>
<evidence type="ECO:0000259" key="4">
    <source>
        <dbReference type="Pfam" id="PF22784"/>
    </source>
</evidence>
<feature type="compositionally biased region" description="Basic residues" evidence="2">
    <location>
        <begin position="224"/>
        <end position="238"/>
    </location>
</feature>
<dbReference type="InterPro" id="IPR050561">
    <property type="entry name" value="PTP"/>
</dbReference>
<accession>A0A0F7ZZC1</accession>
<dbReference type="AlphaFoldDB" id="A0A0F7ZZC1"/>
<feature type="signal peptide" evidence="3">
    <location>
        <begin position="1"/>
        <end position="19"/>
    </location>
</feature>
<dbReference type="GO" id="GO:0016791">
    <property type="term" value="F:phosphatase activity"/>
    <property type="evidence" value="ECO:0007669"/>
    <property type="project" value="UniProtKB-ARBA"/>
</dbReference>
<dbReference type="PANTHER" id="PTHR23339">
    <property type="entry name" value="TYROSINE SPECIFIC PROTEIN PHOSPHATASE AND DUAL SPECIFICITY PROTEIN PHOSPHATASE"/>
    <property type="match status" value="1"/>
</dbReference>
<proteinExistence type="predicted"/>
<feature type="chain" id="PRO_5002526296" description="Swiss Army Knife protein DSP-PTPase phosphatase domain-containing protein" evidence="3">
    <location>
        <begin position="20"/>
        <end position="282"/>
    </location>
</feature>